<sequence length="210" mass="24610">MLEEEVALKLQAKFDKEQRITREKDEKELKANIALIKERDDIQAKIYGDYQLAQILQTEEQEELTIEDKAALFKELLEKRRKHFVTKATKEKRNKLPTEAQQRKIMYTYLKNVEGKKLKDLKNKFFDSIKKMVDRAFNRIIIFVEFIIELVKGSSKRAGEDLTQESTKKQKVDDDKETVELKQLMKIIPDKKEVAIDAIPLAVNSPKIVN</sequence>
<dbReference type="AlphaFoldDB" id="A0A699GVU6"/>
<evidence type="ECO:0000313" key="1">
    <source>
        <dbReference type="EMBL" id="GEW02055.1"/>
    </source>
</evidence>
<reference evidence="1" key="1">
    <citation type="journal article" date="2019" name="Sci. Rep.">
        <title>Draft genome of Tanacetum cinerariifolium, the natural source of mosquito coil.</title>
        <authorList>
            <person name="Yamashiro T."/>
            <person name="Shiraishi A."/>
            <person name="Satake H."/>
            <person name="Nakayama K."/>
        </authorList>
    </citation>
    <scope>NUCLEOTIDE SEQUENCE</scope>
</reference>
<dbReference type="EMBL" id="BKCJ010042280">
    <property type="protein sequence ID" value="GEW02055.1"/>
    <property type="molecule type" value="Genomic_DNA"/>
</dbReference>
<organism evidence="1">
    <name type="scientific">Tanacetum cinerariifolium</name>
    <name type="common">Dalmatian daisy</name>
    <name type="synonym">Chrysanthemum cinerariifolium</name>
    <dbReference type="NCBI Taxonomy" id="118510"/>
    <lineage>
        <taxon>Eukaryota</taxon>
        <taxon>Viridiplantae</taxon>
        <taxon>Streptophyta</taxon>
        <taxon>Embryophyta</taxon>
        <taxon>Tracheophyta</taxon>
        <taxon>Spermatophyta</taxon>
        <taxon>Magnoliopsida</taxon>
        <taxon>eudicotyledons</taxon>
        <taxon>Gunneridae</taxon>
        <taxon>Pentapetalae</taxon>
        <taxon>asterids</taxon>
        <taxon>campanulids</taxon>
        <taxon>Asterales</taxon>
        <taxon>Asteraceae</taxon>
        <taxon>Asteroideae</taxon>
        <taxon>Anthemideae</taxon>
        <taxon>Anthemidinae</taxon>
        <taxon>Tanacetum</taxon>
    </lineage>
</organism>
<comment type="caution">
    <text evidence="1">The sequence shown here is derived from an EMBL/GenBank/DDBJ whole genome shotgun (WGS) entry which is preliminary data.</text>
</comment>
<name>A0A699GVU6_TANCI</name>
<proteinExistence type="predicted"/>
<gene>
    <name evidence="1" type="ORF">Tci_174031</name>
</gene>
<protein>
    <submittedName>
        <fullName evidence="1">Uncharacterized protein</fullName>
    </submittedName>
</protein>
<accession>A0A699GVU6</accession>